<evidence type="ECO:0000256" key="2">
    <source>
        <dbReference type="ARBA" id="ARBA00005336"/>
    </source>
</evidence>
<evidence type="ECO:0000256" key="1">
    <source>
        <dbReference type="ARBA" id="ARBA00000448"/>
    </source>
</evidence>
<keyword evidence="5" id="KW-0378">Hydrolase</keyword>
<keyword evidence="10" id="KW-1185">Reference proteome</keyword>
<dbReference type="Pfam" id="PF14310">
    <property type="entry name" value="Fn3-like"/>
    <property type="match status" value="1"/>
</dbReference>
<evidence type="ECO:0000256" key="5">
    <source>
        <dbReference type="ARBA" id="ARBA00022801"/>
    </source>
</evidence>
<feature type="signal peptide" evidence="7">
    <location>
        <begin position="1"/>
        <end position="19"/>
    </location>
</feature>
<dbReference type="SUPFAM" id="SSF52279">
    <property type="entry name" value="Beta-D-glucan exohydrolase, C-terminal domain"/>
    <property type="match status" value="1"/>
</dbReference>
<dbReference type="InterPro" id="IPR026891">
    <property type="entry name" value="Fn3-like"/>
</dbReference>
<evidence type="ECO:0000256" key="4">
    <source>
        <dbReference type="ARBA" id="ARBA00022729"/>
    </source>
</evidence>
<dbReference type="Gene3D" id="3.40.50.1700">
    <property type="entry name" value="Glycoside hydrolase family 3 C-terminal domain"/>
    <property type="match status" value="1"/>
</dbReference>
<dbReference type="FunFam" id="3.20.20.300:FF:000007">
    <property type="entry name" value="Lysosomal beta glucosidase"/>
    <property type="match status" value="1"/>
</dbReference>
<comment type="caution">
    <text evidence="9">The sequence shown here is derived from an EMBL/GenBank/DDBJ whole genome shotgun (WGS) entry which is preliminary data.</text>
</comment>
<comment type="similarity">
    <text evidence="2">Belongs to the glycosyl hydrolase 3 family.</text>
</comment>
<dbReference type="Gene3D" id="3.20.20.300">
    <property type="entry name" value="Glycoside hydrolase, family 3, N-terminal domain"/>
    <property type="match status" value="1"/>
</dbReference>
<dbReference type="OrthoDB" id="721009at2"/>
<dbReference type="InterPro" id="IPR036962">
    <property type="entry name" value="Glyco_hydro_3_N_sf"/>
</dbReference>
<dbReference type="InterPro" id="IPR036881">
    <property type="entry name" value="Glyco_hydro_3_C_sf"/>
</dbReference>
<evidence type="ECO:0000259" key="8">
    <source>
        <dbReference type="SMART" id="SM01217"/>
    </source>
</evidence>
<dbReference type="PANTHER" id="PTHR30620">
    <property type="entry name" value="PERIPLASMIC BETA-GLUCOSIDASE-RELATED"/>
    <property type="match status" value="1"/>
</dbReference>
<dbReference type="SUPFAM" id="SSF51445">
    <property type="entry name" value="(Trans)glycosidases"/>
    <property type="match status" value="1"/>
</dbReference>
<dbReference type="RefSeq" id="WP_108687487.1">
    <property type="nucleotide sequence ID" value="NZ_QCYK01000002.1"/>
</dbReference>
<evidence type="ECO:0000256" key="7">
    <source>
        <dbReference type="SAM" id="SignalP"/>
    </source>
</evidence>
<feature type="chain" id="PRO_5015569199" description="beta-glucosidase" evidence="7">
    <location>
        <begin position="20"/>
        <end position="765"/>
    </location>
</feature>
<dbReference type="Proteomes" id="UP000244450">
    <property type="component" value="Unassembled WGS sequence"/>
</dbReference>
<dbReference type="EC" id="3.2.1.21" evidence="3"/>
<feature type="domain" description="Fibronectin type III-like" evidence="8">
    <location>
        <begin position="689"/>
        <end position="758"/>
    </location>
</feature>
<reference evidence="9 10" key="1">
    <citation type="submission" date="2018-04" db="EMBL/GenBank/DDBJ databases">
        <title>Chitinophaga fuyangensis sp. nov., isolated from soil in a chemical factory.</title>
        <authorList>
            <person name="Chen K."/>
        </authorList>
    </citation>
    <scope>NUCLEOTIDE SEQUENCE [LARGE SCALE GENOMIC DNA]</scope>
    <source>
        <strain evidence="9 10">LY-1</strain>
    </source>
</reference>
<dbReference type="GO" id="GO:0008422">
    <property type="term" value="F:beta-glucosidase activity"/>
    <property type="evidence" value="ECO:0007669"/>
    <property type="project" value="UniProtKB-EC"/>
</dbReference>
<dbReference type="PANTHER" id="PTHR30620:SF16">
    <property type="entry name" value="LYSOSOMAL BETA GLUCOSIDASE"/>
    <property type="match status" value="1"/>
</dbReference>
<protein>
    <recommendedName>
        <fullName evidence="3">beta-glucosidase</fullName>
        <ecNumber evidence="3">3.2.1.21</ecNumber>
    </recommendedName>
</protein>
<organism evidence="9 10">
    <name type="scientific">Chitinophaga parva</name>
    <dbReference type="NCBI Taxonomy" id="2169414"/>
    <lineage>
        <taxon>Bacteria</taxon>
        <taxon>Pseudomonadati</taxon>
        <taxon>Bacteroidota</taxon>
        <taxon>Chitinophagia</taxon>
        <taxon>Chitinophagales</taxon>
        <taxon>Chitinophagaceae</taxon>
        <taxon>Chitinophaga</taxon>
    </lineage>
</organism>
<dbReference type="FunFam" id="2.60.40.10:FF:000495">
    <property type="entry name" value="Periplasmic beta-glucosidase"/>
    <property type="match status" value="1"/>
</dbReference>
<evidence type="ECO:0000313" key="9">
    <source>
        <dbReference type="EMBL" id="PUZ25648.1"/>
    </source>
</evidence>
<dbReference type="Pfam" id="PF01915">
    <property type="entry name" value="Glyco_hydro_3_C"/>
    <property type="match status" value="1"/>
</dbReference>
<dbReference type="Gene3D" id="2.60.40.10">
    <property type="entry name" value="Immunoglobulins"/>
    <property type="match status" value="1"/>
</dbReference>
<comment type="catalytic activity">
    <reaction evidence="1">
        <text>Hydrolysis of terminal, non-reducing beta-D-glucosyl residues with release of beta-D-glucose.</text>
        <dbReference type="EC" id="3.2.1.21"/>
    </reaction>
</comment>
<dbReference type="InterPro" id="IPR001764">
    <property type="entry name" value="Glyco_hydro_3_N"/>
</dbReference>
<gene>
    <name evidence="9" type="ORF">DCC81_15365</name>
</gene>
<name>A0A2T7BH98_9BACT</name>
<dbReference type="PRINTS" id="PR00133">
    <property type="entry name" value="GLHYDRLASE3"/>
</dbReference>
<sequence length="765" mass="83278">MKKHYLLLLGTGLALAAHSQTLTPPARPTPPVAAATNADKAKVEALLKKMTLEEKIGQMTQLTLGVVADGKPGVEEATLDPAALQKAVQTYGVGSLLNVVNHAVTVDRWGQVITQIQDAAAKTRLKIPVIFGLDGIHGQTYTLDATLFPQNIGMAATRDSALAHAITKVAAAELRASGVRWNFAPVLDCGRQPLWSRFPETYGEDVFIGKTMGSTVIHAYEEDGLRNPTAVASCMKHFIGYAAARTGKDRTPIYLPEIELREYYLPQFRAAVKAGASTVMINSGEINGTPVHASKYLLTQVLRKELGFEGVVVTDWEDIIRLHTRHNVAPTPRAAVAMAINAGIDMSMVPMDYSFPDLLKEAVQKGEVPMSRIDDAVRRILTLKYKLGLFENAYPEAAARANFGKPEYQDLALQAAHEAMTLLKNQDNVLPLKKDTKVLVAGPGAQSISALNGCWSYTWQGKEEQWYPANSKTILQAITDKVGAGNVITTTVKGYDSDANYDTTALKNAAANAAVIVLCLGENAYAESPGNIQDLVLAPNQVALANAAAATGKPVVLVLSEGRPRFITSFEPKMKGILQAYWSGRKSAEAIADVLFGDYNPDGILPYSYPRSMGEMVLYDRKPTEEIREIFNSDMTMDGYKPLFPFGFGLSYTTFSYSPVTLSSTTLKGNDKLRISVTVTNNGSRDGKHTVELYSRDLYASITPNMQRLRGFQKIDLKAGESRTVTFILDKNDLAFVNADLKTVTEPGDFEVMIGGEKAKFSYSL</sequence>
<dbReference type="InterPro" id="IPR002772">
    <property type="entry name" value="Glyco_hydro_3_C"/>
</dbReference>
<keyword evidence="6" id="KW-0326">Glycosidase</keyword>
<dbReference type="EMBL" id="QCYK01000002">
    <property type="protein sequence ID" value="PUZ25648.1"/>
    <property type="molecule type" value="Genomic_DNA"/>
</dbReference>
<accession>A0A2T7BH98</accession>
<evidence type="ECO:0000256" key="6">
    <source>
        <dbReference type="ARBA" id="ARBA00023295"/>
    </source>
</evidence>
<dbReference type="SMART" id="SM01217">
    <property type="entry name" value="Fn3_like"/>
    <property type="match status" value="1"/>
</dbReference>
<proteinExistence type="inferred from homology"/>
<keyword evidence="4 7" id="KW-0732">Signal</keyword>
<dbReference type="AlphaFoldDB" id="A0A2T7BH98"/>
<dbReference type="Pfam" id="PF00933">
    <property type="entry name" value="Glyco_hydro_3"/>
    <property type="match status" value="1"/>
</dbReference>
<evidence type="ECO:0000256" key="3">
    <source>
        <dbReference type="ARBA" id="ARBA00012744"/>
    </source>
</evidence>
<dbReference type="GO" id="GO:0009251">
    <property type="term" value="P:glucan catabolic process"/>
    <property type="evidence" value="ECO:0007669"/>
    <property type="project" value="TreeGrafter"/>
</dbReference>
<evidence type="ECO:0000313" key="10">
    <source>
        <dbReference type="Proteomes" id="UP000244450"/>
    </source>
</evidence>
<dbReference type="InterPro" id="IPR013783">
    <property type="entry name" value="Ig-like_fold"/>
</dbReference>
<dbReference type="InterPro" id="IPR051915">
    <property type="entry name" value="Cellulose_Degrad_GH3"/>
</dbReference>
<dbReference type="InterPro" id="IPR017853">
    <property type="entry name" value="GH"/>
</dbReference>